<dbReference type="PROSITE" id="PS51464">
    <property type="entry name" value="SIS"/>
    <property type="match status" value="1"/>
</dbReference>
<keyword evidence="7" id="KW-1185">Reference proteome</keyword>
<protein>
    <submittedName>
        <fullName evidence="6">DNA-binding protein</fullName>
    </submittedName>
</protein>
<feature type="domain" description="SIS" evidence="5">
    <location>
        <begin position="129"/>
        <end position="262"/>
    </location>
</feature>
<dbReference type="AlphaFoldDB" id="A0A8J2YKK3"/>
<dbReference type="Pfam" id="PF01418">
    <property type="entry name" value="HTH_6"/>
    <property type="match status" value="1"/>
</dbReference>
<dbReference type="InterPro" id="IPR047640">
    <property type="entry name" value="RpiR-like"/>
</dbReference>
<dbReference type="GO" id="GO:0097367">
    <property type="term" value="F:carbohydrate derivative binding"/>
    <property type="evidence" value="ECO:0007669"/>
    <property type="project" value="InterPro"/>
</dbReference>
<dbReference type="RefSeq" id="WP_188410217.1">
    <property type="nucleotide sequence ID" value="NZ_BMCP01000002.1"/>
</dbReference>
<evidence type="ECO:0000259" key="5">
    <source>
        <dbReference type="PROSITE" id="PS51464"/>
    </source>
</evidence>
<dbReference type="GO" id="GO:0003700">
    <property type="term" value="F:DNA-binding transcription factor activity"/>
    <property type="evidence" value="ECO:0007669"/>
    <property type="project" value="InterPro"/>
</dbReference>
<dbReference type="InterPro" id="IPR036388">
    <property type="entry name" value="WH-like_DNA-bd_sf"/>
</dbReference>
<evidence type="ECO:0000256" key="1">
    <source>
        <dbReference type="ARBA" id="ARBA00023015"/>
    </source>
</evidence>
<dbReference type="PANTHER" id="PTHR30514">
    <property type="entry name" value="GLUCOKINASE"/>
    <property type="match status" value="1"/>
</dbReference>
<dbReference type="CDD" id="cd05013">
    <property type="entry name" value="SIS_RpiR"/>
    <property type="match status" value="1"/>
</dbReference>
<dbReference type="SUPFAM" id="SSF46689">
    <property type="entry name" value="Homeodomain-like"/>
    <property type="match status" value="1"/>
</dbReference>
<dbReference type="InterPro" id="IPR009057">
    <property type="entry name" value="Homeodomain-like_sf"/>
</dbReference>
<dbReference type="EMBL" id="BMCP01000002">
    <property type="protein sequence ID" value="GGE48204.1"/>
    <property type="molecule type" value="Genomic_DNA"/>
</dbReference>
<organism evidence="6 7">
    <name type="scientific">Agaricicola taiwanensis</name>
    <dbReference type="NCBI Taxonomy" id="591372"/>
    <lineage>
        <taxon>Bacteria</taxon>
        <taxon>Pseudomonadati</taxon>
        <taxon>Pseudomonadota</taxon>
        <taxon>Alphaproteobacteria</taxon>
        <taxon>Rhodobacterales</taxon>
        <taxon>Paracoccaceae</taxon>
        <taxon>Agaricicola</taxon>
    </lineage>
</organism>
<dbReference type="InterPro" id="IPR001347">
    <property type="entry name" value="SIS_dom"/>
</dbReference>
<dbReference type="PANTHER" id="PTHR30514:SF18">
    <property type="entry name" value="RPIR-FAMILY TRANSCRIPTIONAL REGULATOR"/>
    <property type="match status" value="1"/>
</dbReference>
<dbReference type="GO" id="GO:1901135">
    <property type="term" value="P:carbohydrate derivative metabolic process"/>
    <property type="evidence" value="ECO:0007669"/>
    <property type="project" value="InterPro"/>
</dbReference>
<sequence>MGEVYTNLVNRIRARFNELTPQQKIAATYVLKRPDDVAILSMRGLAARATVQPVTFVRLARALDFRGWEEFKAPFVDRMRGAPDLYSKRAERLLGLDPATRLMDEMHSAHLAAVDATRSVNTAQNFLAAAEALNSARNVFIAGFRSCFGPAFALAYEYRLFRPEVVLLSSMGGILEAELRAVGPEDVVVIIGFRPYSREAMIVAEHATRRGATLIAIADSPVAPFALGANIALHFETEGPSFFPSLVGAWALIEQLLSVMVARGGDAVVERLKSSEAQLHALGVFFGDEAAEVAEGLQAAGDDTAT</sequence>
<reference evidence="6" key="1">
    <citation type="journal article" date="2014" name="Int. J. Syst. Evol. Microbiol.">
        <title>Complete genome sequence of Corynebacterium casei LMG S-19264T (=DSM 44701T), isolated from a smear-ripened cheese.</title>
        <authorList>
            <consortium name="US DOE Joint Genome Institute (JGI-PGF)"/>
            <person name="Walter F."/>
            <person name="Albersmeier A."/>
            <person name="Kalinowski J."/>
            <person name="Ruckert C."/>
        </authorList>
    </citation>
    <scope>NUCLEOTIDE SEQUENCE</scope>
    <source>
        <strain evidence="6">CCM 7684</strain>
    </source>
</reference>
<dbReference type="Gene3D" id="1.10.10.10">
    <property type="entry name" value="Winged helix-like DNA-binding domain superfamily/Winged helix DNA-binding domain"/>
    <property type="match status" value="1"/>
</dbReference>
<evidence type="ECO:0000313" key="7">
    <source>
        <dbReference type="Proteomes" id="UP000602745"/>
    </source>
</evidence>
<evidence type="ECO:0000256" key="2">
    <source>
        <dbReference type="ARBA" id="ARBA00023125"/>
    </source>
</evidence>
<dbReference type="InterPro" id="IPR035472">
    <property type="entry name" value="RpiR-like_SIS"/>
</dbReference>
<dbReference type="PROSITE" id="PS51071">
    <property type="entry name" value="HTH_RPIR"/>
    <property type="match status" value="1"/>
</dbReference>
<dbReference type="InterPro" id="IPR046348">
    <property type="entry name" value="SIS_dom_sf"/>
</dbReference>
<reference evidence="6" key="2">
    <citation type="submission" date="2020-09" db="EMBL/GenBank/DDBJ databases">
        <authorList>
            <person name="Sun Q."/>
            <person name="Sedlacek I."/>
        </authorList>
    </citation>
    <scope>NUCLEOTIDE SEQUENCE</scope>
    <source>
        <strain evidence="6">CCM 7684</strain>
    </source>
</reference>
<dbReference type="InterPro" id="IPR000281">
    <property type="entry name" value="HTH_RpiR"/>
</dbReference>
<accession>A0A8J2YKK3</accession>
<dbReference type="Proteomes" id="UP000602745">
    <property type="component" value="Unassembled WGS sequence"/>
</dbReference>
<dbReference type="GO" id="GO:0003677">
    <property type="term" value="F:DNA binding"/>
    <property type="evidence" value="ECO:0007669"/>
    <property type="project" value="UniProtKB-KW"/>
</dbReference>
<evidence type="ECO:0000259" key="4">
    <source>
        <dbReference type="PROSITE" id="PS51071"/>
    </source>
</evidence>
<gene>
    <name evidence="6" type="ORF">GCM10007276_26790</name>
</gene>
<dbReference type="Gene3D" id="3.40.50.10490">
    <property type="entry name" value="Glucose-6-phosphate isomerase like protein, domain 1"/>
    <property type="match status" value="1"/>
</dbReference>
<proteinExistence type="predicted"/>
<comment type="caution">
    <text evidence="6">The sequence shown here is derived from an EMBL/GenBank/DDBJ whole genome shotgun (WGS) entry which is preliminary data.</text>
</comment>
<keyword evidence="3" id="KW-0804">Transcription</keyword>
<name>A0A8J2YKK3_9RHOB</name>
<keyword evidence="1" id="KW-0805">Transcription regulation</keyword>
<evidence type="ECO:0000256" key="3">
    <source>
        <dbReference type="ARBA" id="ARBA00023163"/>
    </source>
</evidence>
<dbReference type="SUPFAM" id="SSF53697">
    <property type="entry name" value="SIS domain"/>
    <property type="match status" value="1"/>
</dbReference>
<keyword evidence="2 6" id="KW-0238">DNA-binding</keyword>
<dbReference type="Pfam" id="PF01380">
    <property type="entry name" value="SIS"/>
    <property type="match status" value="1"/>
</dbReference>
<evidence type="ECO:0000313" key="6">
    <source>
        <dbReference type="EMBL" id="GGE48204.1"/>
    </source>
</evidence>
<feature type="domain" description="HTH rpiR-type" evidence="4">
    <location>
        <begin position="6"/>
        <end position="82"/>
    </location>
</feature>